<dbReference type="CDD" id="cd00024">
    <property type="entry name" value="CD_CSD"/>
    <property type="match status" value="1"/>
</dbReference>
<feature type="region of interest" description="Disordered" evidence="4">
    <location>
        <begin position="337"/>
        <end position="357"/>
    </location>
</feature>
<dbReference type="InterPro" id="IPR000719">
    <property type="entry name" value="Prot_kinase_dom"/>
</dbReference>
<keyword evidence="3" id="KW-0067">ATP-binding</keyword>
<dbReference type="InterPro" id="IPR056924">
    <property type="entry name" value="SH3_Tf2-1"/>
</dbReference>
<evidence type="ECO:0000256" key="1">
    <source>
        <dbReference type="ARBA" id="ARBA00022527"/>
    </source>
</evidence>
<protein>
    <submittedName>
        <fullName evidence="6">Leucine-rich repeat protein kinase family protein</fullName>
    </submittedName>
</protein>
<comment type="caution">
    <text evidence="6">The sequence shown here is derived from an EMBL/GenBank/DDBJ whole genome shotgun (WGS) entry which is preliminary data.</text>
</comment>
<proteinExistence type="predicted"/>
<keyword evidence="7" id="KW-1185">Reference proteome</keyword>
<dbReference type="InterPro" id="IPR011009">
    <property type="entry name" value="Kinase-like_dom_sf"/>
</dbReference>
<gene>
    <name evidence="6" type="ORF">Acr_15g0003870</name>
</gene>
<keyword evidence="6" id="KW-0808">Transferase</keyword>
<dbReference type="InterPro" id="IPR008271">
    <property type="entry name" value="Ser/Thr_kinase_AS"/>
</dbReference>
<dbReference type="SMART" id="SM00220">
    <property type="entry name" value="S_TKc"/>
    <property type="match status" value="1"/>
</dbReference>
<dbReference type="PROSITE" id="PS50011">
    <property type="entry name" value="PROTEIN_KINASE_DOM"/>
    <property type="match status" value="1"/>
</dbReference>
<dbReference type="GO" id="GO:0005524">
    <property type="term" value="F:ATP binding"/>
    <property type="evidence" value="ECO:0007669"/>
    <property type="project" value="UniProtKB-KW"/>
</dbReference>
<keyword evidence="1" id="KW-0723">Serine/threonine-protein kinase</keyword>
<dbReference type="PANTHER" id="PTHR47989">
    <property type="entry name" value="OS01G0750732 PROTEIN"/>
    <property type="match status" value="1"/>
</dbReference>
<evidence type="ECO:0000313" key="7">
    <source>
        <dbReference type="Proteomes" id="UP000585474"/>
    </source>
</evidence>
<dbReference type="Pfam" id="PF00069">
    <property type="entry name" value="Pkinase"/>
    <property type="match status" value="1"/>
</dbReference>
<keyword evidence="2" id="KW-0547">Nucleotide-binding</keyword>
<dbReference type="AlphaFoldDB" id="A0A7J0FV11"/>
<accession>A0A7J0FV11</accession>
<dbReference type="SUPFAM" id="SSF56112">
    <property type="entry name" value="Protein kinase-like (PK-like)"/>
    <property type="match status" value="1"/>
</dbReference>
<dbReference type="GO" id="GO:0004674">
    <property type="term" value="F:protein serine/threonine kinase activity"/>
    <property type="evidence" value="ECO:0007669"/>
    <property type="project" value="UniProtKB-KW"/>
</dbReference>
<keyword evidence="6" id="KW-0418">Kinase</keyword>
<dbReference type="Gene3D" id="1.10.510.10">
    <property type="entry name" value="Transferase(Phosphotransferase) domain 1"/>
    <property type="match status" value="1"/>
</dbReference>
<evidence type="ECO:0000256" key="2">
    <source>
        <dbReference type="ARBA" id="ARBA00022741"/>
    </source>
</evidence>
<dbReference type="Pfam" id="PF24626">
    <property type="entry name" value="SH3_Tf2-1"/>
    <property type="match status" value="1"/>
</dbReference>
<feature type="domain" description="Protein kinase" evidence="5">
    <location>
        <begin position="25"/>
        <end position="371"/>
    </location>
</feature>
<dbReference type="Gene3D" id="2.40.50.40">
    <property type="match status" value="1"/>
</dbReference>
<dbReference type="InterPro" id="IPR016197">
    <property type="entry name" value="Chromo-like_dom_sf"/>
</dbReference>
<evidence type="ECO:0000256" key="3">
    <source>
        <dbReference type="ARBA" id="ARBA00022840"/>
    </source>
</evidence>
<evidence type="ECO:0000259" key="5">
    <source>
        <dbReference type="PROSITE" id="PS50011"/>
    </source>
</evidence>
<dbReference type="OrthoDB" id="1931471at2759"/>
<evidence type="ECO:0000313" key="6">
    <source>
        <dbReference type="EMBL" id="GFZ01778.1"/>
    </source>
</evidence>
<reference evidence="6 7" key="1">
    <citation type="submission" date="2019-07" db="EMBL/GenBank/DDBJ databases">
        <title>De Novo Assembly of kiwifruit Actinidia rufa.</title>
        <authorList>
            <person name="Sugita-Konishi S."/>
            <person name="Sato K."/>
            <person name="Mori E."/>
            <person name="Abe Y."/>
            <person name="Kisaki G."/>
            <person name="Hamano K."/>
            <person name="Suezawa K."/>
            <person name="Otani M."/>
            <person name="Fukuda T."/>
            <person name="Manabe T."/>
            <person name="Gomi K."/>
            <person name="Tabuchi M."/>
            <person name="Akimitsu K."/>
            <person name="Kataoka I."/>
        </authorList>
    </citation>
    <scope>NUCLEOTIDE SEQUENCE [LARGE SCALE GENOMIC DNA]</scope>
    <source>
        <strain evidence="7">cv. Fuchu</strain>
    </source>
</reference>
<dbReference type="Proteomes" id="UP000585474">
    <property type="component" value="Unassembled WGS sequence"/>
</dbReference>
<dbReference type="SUPFAM" id="SSF54160">
    <property type="entry name" value="Chromo domain-like"/>
    <property type="match status" value="1"/>
</dbReference>
<evidence type="ECO:0000256" key="4">
    <source>
        <dbReference type="SAM" id="MobiDB-lite"/>
    </source>
</evidence>
<sequence>MVYICPKRYPSGTARKLYARSTEPFKVLKRIGPDAFVIDLPPDSGISSTFNIEDLVAFKSNFAIPNDPFFEPIHEPTIDPPTTSTITITPLPIFPAPKEHIDAILDEQIISTRDGGVQRILVCWSGRPASDDTWITSDDLQQIDRDLFEYYQSSSFTFDGVEFSSPWESKCKEPLSFAMRLRFALGSAKGILYLHTEADPPIFHRDIKASNILMDPRFNAKVADFGLSRLAPVPDIEGDTPAHVSTVVKGTPGYLDPEYFLTRMLTDKSDVYSLGVVISRALDRNAPNLTRQKHCSRGKRRISIWDDLLGHRRANGILPFGMRGEVCKLGPQVLPREDRSPAFNGRGGSRARNHMVYDAGVRHQNDRILDH</sequence>
<organism evidence="6 7">
    <name type="scientific">Actinidia rufa</name>
    <dbReference type="NCBI Taxonomy" id="165716"/>
    <lineage>
        <taxon>Eukaryota</taxon>
        <taxon>Viridiplantae</taxon>
        <taxon>Streptophyta</taxon>
        <taxon>Embryophyta</taxon>
        <taxon>Tracheophyta</taxon>
        <taxon>Spermatophyta</taxon>
        <taxon>Magnoliopsida</taxon>
        <taxon>eudicotyledons</taxon>
        <taxon>Gunneridae</taxon>
        <taxon>Pentapetalae</taxon>
        <taxon>asterids</taxon>
        <taxon>Ericales</taxon>
        <taxon>Actinidiaceae</taxon>
        <taxon>Actinidia</taxon>
    </lineage>
</organism>
<dbReference type="PROSITE" id="PS00108">
    <property type="entry name" value="PROTEIN_KINASE_ST"/>
    <property type="match status" value="1"/>
</dbReference>
<dbReference type="PANTHER" id="PTHR47989:SF62">
    <property type="entry name" value="OS05G0423500 PROTEIN"/>
    <property type="match status" value="1"/>
</dbReference>
<dbReference type="EMBL" id="BJWL01000015">
    <property type="protein sequence ID" value="GFZ01778.1"/>
    <property type="molecule type" value="Genomic_DNA"/>
</dbReference>
<name>A0A7J0FV11_9ERIC</name>